<dbReference type="RefSeq" id="WP_076658761.1">
    <property type="nucleotide sequence ID" value="NZ_FTPR01000001.1"/>
</dbReference>
<keyword evidence="1" id="KW-0472">Membrane</keyword>
<protein>
    <submittedName>
        <fullName evidence="2">Uncharacterized protein</fullName>
    </submittedName>
</protein>
<reference evidence="3" key="1">
    <citation type="submission" date="2017-01" db="EMBL/GenBank/DDBJ databases">
        <authorList>
            <person name="Varghese N."/>
            <person name="Submissions S."/>
        </authorList>
    </citation>
    <scope>NUCLEOTIDE SEQUENCE [LARGE SCALE GENOMIC DNA]</scope>
    <source>
        <strain evidence="3">DSM 29591</strain>
    </source>
</reference>
<gene>
    <name evidence="2" type="ORF">SAMN05421665_1226</name>
</gene>
<organism evidence="2 3">
    <name type="scientific">Yoonia rosea</name>
    <dbReference type="NCBI Taxonomy" id="287098"/>
    <lineage>
        <taxon>Bacteria</taxon>
        <taxon>Pseudomonadati</taxon>
        <taxon>Pseudomonadota</taxon>
        <taxon>Alphaproteobacteria</taxon>
        <taxon>Rhodobacterales</taxon>
        <taxon>Paracoccaceae</taxon>
        <taxon>Yoonia</taxon>
    </lineage>
</organism>
<proteinExistence type="predicted"/>
<dbReference type="OrthoDB" id="7856999at2"/>
<dbReference type="AlphaFoldDB" id="A0A1R3WUA1"/>
<name>A0A1R3WUA1_9RHOB</name>
<feature type="transmembrane region" description="Helical" evidence="1">
    <location>
        <begin position="32"/>
        <end position="54"/>
    </location>
</feature>
<feature type="transmembrane region" description="Helical" evidence="1">
    <location>
        <begin position="155"/>
        <end position="176"/>
    </location>
</feature>
<sequence>MTKLLHYVRKVPLFGQLFEVSGKSFRSALSEIFISTIFSTLPIWFFPLLASIFIANSPSLMRNILTSVDQGDLFIYSSALVGPLIFAITKNYAEWGSDNPSANASQLGKLTFEFPYGTWFFLIAIAICMIAAVCFGLMRFSSMGLIAAQFQMDNFLWVSCGMYLFALLCLFTVSIYRNELQDFSANANEDTQNFVDQWNSRNG</sequence>
<evidence type="ECO:0000313" key="2">
    <source>
        <dbReference type="EMBL" id="SIT81159.1"/>
    </source>
</evidence>
<dbReference type="STRING" id="287098.SAMN05421665_1226"/>
<evidence type="ECO:0000256" key="1">
    <source>
        <dbReference type="SAM" id="Phobius"/>
    </source>
</evidence>
<accession>A0A1R3WUA1</accession>
<evidence type="ECO:0000313" key="3">
    <source>
        <dbReference type="Proteomes" id="UP000186997"/>
    </source>
</evidence>
<keyword evidence="1" id="KW-0812">Transmembrane</keyword>
<keyword evidence="3" id="KW-1185">Reference proteome</keyword>
<dbReference type="EMBL" id="FTPR01000001">
    <property type="protein sequence ID" value="SIT81159.1"/>
    <property type="molecule type" value="Genomic_DNA"/>
</dbReference>
<dbReference type="Proteomes" id="UP000186997">
    <property type="component" value="Unassembled WGS sequence"/>
</dbReference>
<feature type="transmembrane region" description="Helical" evidence="1">
    <location>
        <begin position="114"/>
        <end position="140"/>
    </location>
</feature>
<keyword evidence="1" id="KW-1133">Transmembrane helix</keyword>